<evidence type="ECO:0000313" key="2">
    <source>
        <dbReference type="Proteomes" id="UP001243375"/>
    </source>
</evidence>
<reference evidence="1" key="1">
    <citation type="submission" date="2023-04" db="EMBL/GenBank/DDBJ databases">
        <title>Draft Genome sequencing of Naganishia species isolated from polar environments using Oxford Nanopore Technology.</title>
        <authorList>
            <person name="Leo P."/>
            <person name="Venkateswaran K."/>
        </authorList>
    </citation>
    <scope>NUCLEOTIDE SEQUENCE</scope>
    <source>
        <strain evidence="1">MNA-CCFEE 5425</strain>
    </source>
</reference>
<organism evidence="1 2">
    <name type="scientific">Naganishia vaughanmartiniae</name>
    <dbReference type="NCBI Taxonomy" id="1424756"/>
    <lineage>
        <taxon>Eukaryota</taxon>
        <taxon>Fungi</taxon>
        <taxon>Dikarya</taxon>
        <taxon>Basidiomycota</taxon>
        <taxon>Agaricomycotina</taxon>
        <taxon>Tremellomycetes</taxon>
        <taxon>Filobasidiales</taxon>
        <taxon>Filobasidiaceae</taxon>
        <taxon>Naganishia</taxon>
    </lineage>
</organism>
<keyword evidence="2" id="KW-1185">Reference proteome</keyword>
<protein>
    <submittedName>
        <fullName evidence="1">Uncharacterized protein</fullName>
    </submittedName>
</protein>
<proteinExistence type="predicted"/>
<evidence type="ECO:0000313" key="1">
    <source>
        <dbReference type="EMBL" id="KAJ9119514.1"/>
    </source>
</evidence>
<dbReference type="EMBL" id="JASBWU010000008">
    <property type="protein sequence ID" value="KAJ9119514.1"/>
    <property type="molecule type" value="Genomic_DNA"/>
</dbReference>
<comment type="caution">
    <text evidence="1">The sequence shown here is derived from an EMBL/GenBank/DDBJ whole genome shotgun (WGS) entry which is preliminary data.</text>
</comment>
<gene>
    <name evidence="1" type="ORF">QFC22_003222</name>
</gene>
<sequence length="382" mass="42601">MLAVESTTAIGELNRGEKLNDFVSSPQQDTNVVPDDLRAFVIQTLADLPEERVSSAKQFQLLKTQERLMRARNVPSVPRLPYELIANFAQHLQGEISVEGFYSARRTLAKLNRTSRAVHEDVDLRKMFPRIELLSVATKVHGSSYKKQKGTGAMLYEQNLRVVLFKPVTIDGLQSLCLQIPGNSKRGAVCMFGIQMVNSFTADSGWIYVSHITDMTVCPGAGILAPSFATMVNTNGAGLRIEKRTLIPMLSQLASGDLHTTNLRIAIEGDLMTRAIVREHLEVIAETYYSRGWYYDLLRRHQPFVDIDGCVTVPSSLARNLVYGREQIDIETNGSLSPAEQGFTSSILAQTNFWENDDPSGGGEYHHIKAYLCDHVPVPEDW</sequence>
<accession>A0ACC2X638</accession>
<dbReference type="Proteomes" id="UP001243375">
    <property type="component" value="Unassembled WGS sequence"/>
</dbReference>
<name>A0ACC2X638_9TREE</name>